<organism evidence="1 2">
    <name type="scientific">Candida boidinii</name>
    <name type="common">Yeast</name>
    <dbReference type="NCBI Taxonomy" id="5477"/>
    <lineage>
        <taxon>Eukaryota</taxon>
        <taxon>Fungi</taxon>
        <taxon>Dikarya</taxon>
        <taxon>Ascomycota</taxon>
        <taxon>Saccharomycotina</taxon>
        <taxon>Pichiomycetes</taxon>
        <taxon>Pichiales</taxon>
        <taxon>Pichiaceae</taxon>
        <taxon>Ogataea</taxon>
        <taxon>Ogataea/Candida clade</taxon>
    </lineage>
</organism>
<evidence type="ECO:0000313" key="2">
    <source>
        <dbReference type="Proteomes" id="UP001165101"/>
    </source>
</evidence>
<proteinExistence type="predicted"/>
<sequence>MMFSATSILTNFVFKFHISVPIHVIFRSLGTSVTMLIGVLFYNKRYNWKQILSACLLTLGVCIVTLNSHRALETGNSSNMDDIDGGSLSLDKQLMWAMGIGILALSTTIASFMGLYSETTYAIYGRGHWKENLFYSHALGLPFFIFMLPSIINEYKNILSPNFFKWLLINCITQLLCVTGVNMLVVSTSALTTGIILMIRKFFSLILSIIFFDFKLESWGYLGCLFVLIGALMYSTSGSKILNSNPKDNKDNDDKKLN</sequence>
<protein>
    <submittedName>
        <fullName evidence="1">Unnamed protein product</fullName>
    </submittedName>
</protein>
<accession>A0ACB5TPH7</accession>
<gene>
    <name evidence="1" type="ORF">Cboi01_000260000</name>
</gene>
<dbReference type="EMBL" id="BSXV01001212">
    <property type="protein sequence ID" value="GME92124.1"/>
    <property type="molecule type" value="Genomic_DNA"/>
</dbReference>
<keyword evidence="2" id="KW-1185">Reference proteome</keyword>
<evidence type="ECO:0000313" key="1">
    <source>
        <dbReference type="EMBL" id="GME92124.1"/>
    </source>
</evidence>
<comment type="caution">
    <text evidence="1">The sequence shown here is derived from an EMBL/GenBank/DDBJ whole genome shotgun (WGS) entry which is preliminary data.</text>
</comment>
<name>A0ACB5TPH7_CANBO</name>
<dbReference type="Proteomes" id="UP001165101">
    <property type="component" value="Unassembled WGS sequence"/>
</dbReference>
<reference evidence="1" key="1">
    <citation type="submission" date="2023-04" db="EMBL/GenBank/DDBJ databases">
        <title>Candida boidinii NBRC 1967.</title>
        <authorList>
            <person name="Ichikawa N."/>
            <person name="Sato H."/>
            <person name="Tonouchi N."/>
        </authorList>
    </citation>
    <scope>NUCLEOTIDE SEQUENCE</scope>
    <source>
        <strain evidence="1">NBRC 1967</strain>
    </source>
</reference>